<dbReference type="EMBL" id="ASPP01022527">
    <property type="protein sequence ID" value="ETO11393.1"/>
    <property type="molecule type" value="Genomic_DNA"/>
</dbReference>
<gene>
    <name evidence="1" type="ORF">RFI_25981</name>
</gene>
<evidence type="ECO:0000313" key="1">
    <source>
        <dbReference type="EMBL" id="ETO11393.1"/>
    </source>
</evidence>
<organism evidence="1 2">
    <name type="scientific">Reticulomyxa filosa</name>
    <dbReference type="NCBI Taxonomy" id="46433"/>
    <lineage>
        <taxon>Eukaryota</taxon>
        <taxon>Sar</taxon>
        <taxon>Rhizaria</taxon>
        <taxon>Retaria</taxon>
        <taxon>Foraminifera</taxon>
        <taxon>Monothalamids</taxon>
        <taxon>Reticulomyxidae</taxon>
        <taxon>Reticulomyxa</taxon>
    </lineage>
</organism>
<dbReference type="Proteomes" id="UP000023152">
    <property type="component" value="Unassembled WGS sequence"/>
</dbReference>
<reference evidence="1 2" key="1">
    <citation type="journal article" date="2013" name="Curr. Biol.">
        <title>The Genome of the Foraminiferan Reticulomyxa filosa.</title>
        <authorList>
            <person name="Glockner G."/>
            <person name="Hulsmann N."/>
            <person name="Schleicher M."/>
            <person name="Noegel A.A."/>
            <person name="Eichinger L."/>
            <person name="Gallinger C."/>
            <person name="Pawlowski J."/>
            <person name="Sierra R."/>
            <person name="Euteneuer U."/>
            <person name="Pillet L."/>
            <person name="Moustafa A."/>
            <person name="Platzer M."/>
            <person name="Groth M."/>
            <person name="Szafranski K."/>
            <person name="Schliwa M."/>
        </authorList>
    </citation>
    <scope>NUCLEOTIDE SEQUENCE [LARGE SCALE GENOMIC DNA]</scope>
</reference>
<evidence type="ECO:0000313" key="2">
    <source>
        <dbReference type="Proteomes" id="UP000023152"/>
    </source>
</evidence>
<protein>
    <submittedName>
        <fullName evidence="1">Uncharacterized protein</fullName>
    </submittedName>
</protein>
<dbReference type="AlphaFoldDB" id="X6MBN0"/>
<name>X6MBN0_RETFI</name>
<accession>X6MBN0</accession>
<comment type="caution">
    <text evidence="1">The sequence shown here is derived from an EMBL/GenBank/DDBJ whole genome shotgun (WGS) entry which is preliminary data.</text>
</comment>
<feature type="non-terminal residue" evidence="1">
    <location>
        <position position="1"/>
    </location>
</feature>
<proteinExistence type="predicted"/>
<sequence>TCYIFDNEYNQKEEFLKLVDEVHNIKIIYRSLKSQFFSHIYYNSVEQARKKKEKLLISFVQATIISQTSKTQQNQMLMLLKMLLFYKRTKKQSIENIEKANMPNQKESKMDKHNNRLNEKFRKNVNDQKKIIVERDRSLSLAKENYIKGQSQKNKTMKHQQIL</sequence>
<keyword evidence="2" id="KW-1185">Reference proteome</keyword>